<dbReference type="Pfam" id="PF04967">
    <property type="entry name" value="HTH_10"/>
    <property type="match status" value="1"/>
</dbReference>
<dbReference type="EMBL" id="CP100355">
    <property type="protein sequence ID" value="UTF55479.1"/>
    <property type="molecule type" value="Genomic_DNA"/>
</dbReference>
<organism evidence="5 6">
    <name type="scientific">Natronosalvus rutilus</name>
    <dbReference type="NCBI Taxonomy" id="2953753"/>
    <lineage>
        <taxon>Archaea</taxon>
        <taxon>Methanobacteriati</taxon>
        <taxon>Methanobacteriota</taxon>
        <taxon>Stenosarchaea group</taxon>
        <taxon>Halobacteria</taxon>
        <taxon>Halobacteriales</taxon>
        <taxon>Natrialbaceae</taxon>
        <taxon>Natronosalvus</taxon>
    </lineage>
</organism>
<dbReference type="PANTHER" id="PTHR34236">
    <property type="entry name" value="DIMETHYL SULFOXIDE REDUCTASE TRANSCRIPTIONAL ACTIVATOR"/>
    <property type="match status" value="1"/>
</dbReference>
<evidence type="ECO:0000259" key="4">
    <source>
        <dbReference type="Pfam" id="PF15915"/>
    </source>
</evidence>
<dbReference type="Proteomes" id="UP001056855">
    <property type="component" value="Chromosome"/>
</dbReference>
<evidence type="ECO:0000256" key="1">
    <source>
        <dbReference type="ARBA" id="ARBA00023015"/>
    </source>
</evidence>
<dbReference type="RefSeq" id="WP_254160546.1">
    <property type="nucleotide sequence ID" value="NZ_CP100355.1"/>
</dbReference>
<dbReference type="AlphaFoldDB" id="A0A9E7SV44"/>
<protein>
    <submittedName>
        <fullName evidence="5">Helix-turn-helix domain-containing protein</fullName>
    </submittedName>
</protein>
<evidence type="ECO:0000256" key="2">
    <source>
        <dbReference type="ARBA" id="ARBA00023163"/>
    </source>
</evidence>
<gene>
    <name evidence="5" type="ORF">NGM29_12260</name>
</gene>
<sequence>MTTVAELEVPAGHFAAATAFERIPSLEFQFAGVVGEGPPLVWVSGASRNEIQEALEADPTLSVLASLTDASRERWLFRLEFDAPITQFQEVIADHGGAILETTGEDHHWTIELLFHDRESLSAAHDELLDQEFSVSVRRMTELDGDLSEETPLTETQYETIVTAHELGYFDVPRKVTLKELADELGISHQALSERLRRSHAALVSAKLADGDQQKVDL</sequence>
<dbReference type="InterPro" id="IPR036388">
    <property type="entry name" value="WH-like_DNA-bd_sf"/>
</dbReference>
<dbReference type="Pfam" id="PF15915">
    <property type="entry name" value="BAT"/>
    <property type="match status" value="1"/>
</dbReference>
<dbReference type="InterPro" id="IPR031803">
    <property type="entry name" value="BAT_GAF/HTH-assoc"/>
</dbReference>
<accession>A0A9E7SV44</accession>
<keyword evidence="1" id="KW-0805">Transcription regulation</keyword>
<dbReference type="InterPro" id="IPR007050">
    <property type="entry name" value="HTH_bacterioopsin"/>
</dbReference>
<proteinExistence type="predicted"/>
<feature type="domain" description="HTH bat-type" evidence="3">
    <location>
        <begin position="153"/>
        <end position="203"/>
    </location>
</feature>
<dbReference type="KEGG" id="sawl:NGM29_12260"/>
<name>A0A9E7SV44_9EURY</name>
<evidence type="ECO:0000259" key="3">
    <source>
        <dbReference type="Pfam" id="PF04967"/>
    </source>
</evidence>
<feature type="domain" description="Bacterioopsin transcriptional activator GAF and HTH associated" evidence="4">
    <location>
        <begin position="39"/>
        <end position="144"/>
    </location>
</feature>
<evidence type="ECO:0000313" key="5">
    <source>
        <dbReference type="EMBL" id="UTF55479.1"/>
    </source>
</evidence>
<dbReference type="PANTHER" id="PTHR34236:SF1">
    <property type="entry name" value="DIMETHYL SULFOXIDE REDUCTASE TRANSCRIPTIONAL ACTIVATOR"/>
    <property type="match status" value="1"/>
</dbReference>
<dbReference type="Gene3D" id="1.10.10.10">
    <property type="entry name" value="Winged helix-like DNA-binding domain superfamily/Winged helix DNA-binding domain"/>
    <property type="match status" value="1"/>
</dbReference>
<keyword evidence="6" id="KW-1185">Reference proteome</keyword>
<dbReference type="GeneID" id="73290832"/>
<evidence type="ECO:0000313" key="6">
    <source>
        <dbReference type="Proteomes" id="UP001056855"/>
    </source>
</evidence>
<reference evidence="5" key="1">
    <citation type="submission" date="2022-06" db="EMBL/GenBank/DDBJ databases">
        <title>Diverse halophilic archaea isolated from saline environments.</title>
        <authorList>
            <person name="Cui H.-L."/>
        </authorList>
    </citation>
    <scope>NUCLEOTIDE SEQUENCE</scope>
    <source>
        <strain evidence="5">WLHS1</strain>
    </source>
</reference>
<keyword evidence="2" id="KW-0804">Transcription</keyword>